<comment type="caution">
    <text evidence="2">The sequence shown here is derived from an EMBL/GenBank/DDBJ whole genome shotgun (WGS) entry which is preliminary data.</text>
</comment>
<evidence type="ECO:0000313" key="2">
    <source>
        <dbReference type="EMBL" id="KAK9864992.1"/>
    </source>
</evidence>
<dbReference type="InterPro" id="IPR042099">
    <property type="entry name" value="ANL_N_sf"/>
</dbReference>
<dbReference type="Pfam" id="PF00501">
    <property type="entry name" value="AMP-binding"/>
    <property type="match status" value="1"/>
</dbReference>
<dbReference type="GO" id="GO:0004467">
    <property type="term" value="F:long-chain fatty acid-CoA ligase activity"/>
    <property type="evidence" value="ECO:0007669"/>
    <property type="project" value="TreeGrafter"/>
</dbReference>
<evidence type="ECO:0000259" key="1">
    <source>
        <dbReference type="Pfam" id="PF00501"/>
    </source>
</evidence>
<reference evidence="2 3" key="1">
    <citation type="journal article" date="2024" name="Nat. Commun.">
        <title>Phylogenomics reveals the evolutionary origins of lichenization in chlorophyte algae.</title>
        <authorList>
            <person name="Puginier C."/>
            <person name="Libourel C."/>
            <person name="Otte J."/>
            <person name="Skaloud P."/>
            <person name="Haon M."/>
            <person name="Grisel S."/>
            <person name="Petersen M."/>
            <person name="Berrin J.G."/>
            <person name="Delaux P.M."/>
            <person name="Dal Grande F."/>
            <person name="Keller J."/>
        </authorList>
    </citation>
    <scope>NUCLEOTIDE SEQUENCE [LARGE SCALE GENOMIC DNA]</scope>
    <source>
        <strain evidence="2 3">SAG 2523</strain>
    </source>
</reference>
<dbReference type="GO" id="GO:0016020">
    <property type="term" value="C:membrane"/>
    <property type="evidence" value="ECO:0007669"/>
    <property type="project" value="TreeGrafter"/>
</dbReference>
<dbReference type="Gene3D" id="3.40.50.12780">
    <property type="entry name" value="N-terminal domain of ligase-like"/>
    <property type="match status" value="1"/>
</dbReference>
<dbReference type="InterPro" id="IPR000873">
    <property type="entry name" value="AMP-dep_synth/lig_dom"/>
</dbReference>
<name>A0AAW1T8L8_9CHLO</name>
<dbReference type="PROSITE" id="PS00455">
    <property type="entry name" value="AMP_BINDING"/>
    <property type="match status" value="1"/>
</dbReference>
<organism evidence="2 3">
    <name type="scientific">Apatococcus fuscideae</name>
    <dbReference type="NCBI Taxonomy" id="2026836"/>
    <lineage>
        <taxon>Eukaryota</taxon>
        <taxon>Viridiplantae</taxon>
        <taxon>Chlorophyta</taxon>
        <taxon>core chlorophytes</taxon>
        <taxon>Trebouxiophyceae</taxon>
        <taxon>Chlorellales</taxon>
        <taxon>Chlorellaceae</taxon>
        <taxon>Apatococcus</taxon>
    </lineage>
</organism>
<dbReference type="SUPFAM" id="SSF56801">
    <property type="entry name" value="Acetyl-CoA synthetase-like"/>
    <property type="match status" value="1"/>
</dbReference>
<dbReference type="PANTHER" id="PTHR43272">
    <property type="entry name" value="LONG-CHAIN-FATTY-ACID--COA LIGASE"/>
    <property type="match status" value="1"/>
</dbReference>
<dbReference type="AlphaFoldDB" id="A0AAW1T8L8"/>
<evidence type="ECO:0000313" key="3">
    <source>
        <dbReference type="Proteomes" id="UP001485043"/>
    </source>
</evidence>
<accession>A0AAW1T8L8</accession>
<gene>
    <name evidence="2" type="ORF">WJX84_005841</name>
</gene>
<protein>
    <recommendedName>
        <fullName evidence="1">AMP-dependent synthetase/ligase domain-containing protein</fullName>
    </recommendedName>
</protein>
<sequence>MALEPEGLVTTPGGTRKYGDVTVVIGTGQGPRGDRPAVSPLFRNVLARNHWPTLPGATTLYEVFERSVLRYFNCKCLGWRPILDGTAQPYKWMTYQETKEKATGIASALLTQGIKPHDRIGIYSPNCPEWMITAQACNRISAVCVPLYDSLGEGSVEYIAHHAHLKVIFANASKMSLLKKALPKLKGYTKVIVYFGEVDESSPKAVSDQGIKLIDFDDFMQQGFQKPGEALPPKPMDLACIQYTSGTTGNPKGVMLTHAALVSEVASITTFLQEGDIACGEGDCILSYLTLAHILDRVVEDFLLSTGGCIGYWQGDVKKIMEDAEALQPTFFVAVPRVLERLMGGIKAKVAKQGWLTQILFRWGINQKLTAIHQGKPLAEASPFWDARMFQKFQDKLGGKVRFVISGGAPLALQVEEFLMTVLCCPVLQGYGLTESCAASFLALPRTGHAGTVGPPVPGTEFCLKGDEEMGYDPNGTPPRGEICIRGPILFSGYYKEKELTSDAIDEDGFFHTGDVGELTPHGCLKIIDRLKNMFKLAQGEYVAAEKLESLFRTCKLIDAIWVYGNSYETCLVAVVKPEKAALQEWAESQDIEGDLSALCEQPKMVAHIVEELEKAGKQQQLQGYEMIKAVHVTLEDWTEANDLMTPSMKLKRSKMQTHYQTQLDGLYAGLKKGAAA</sequence>
<dbReference type="InterPro" id="IPR020845">
    <property type="entry name" value="AMP-binding_CS"/>
</dbReference>
<dbReference type="GO" id="GO:0005783">
    <property type="term" value="C:endoplasmic reticulum"/>
    <property type="evidence" value="ECO:0007669"/>
    <property type="project" value="TreeGrafter"/>
</dbReference>
<feature type="domain" description="AMP-dependent synthetase/ligase" evidence="1">
    <location>
        <begin position="88"/>
        <end position="495"/>
    </location>
</feature>
<dbReference type="PANTHER" id="PTHR43272:SF3">
    <property type="entry name" value="LONG CHAIN ACYL-COA SYNTHETASE 4"/>
    <property type="match status" value="1"/>
</dbReference>
<keyword evidence="3" id="KW-1185">Reference proteome</keyword>
<dbReference type="EMBL" id="JALJOV010000295">
    <property type="protein sequence ID" value="KAK9864992.1"/>
    <property type="molecule type" value="Genomic_DNA"/>
</dbReference>
<proteinExistence type="predicted"/>
<dbReference type="Proteomes" id="UP001485043">
    <property type="component" value="Unassembled WGS sequence"/>
</dbReference>